<sequence>MAESGAARRKRGERAPAAPPRVRGVEAKVAPERSVDLDRLIHHRLRLGILSALAAAESLAFNDLKTLLGATDGNLSVHCRKLEDAHYVVCTKTFDRRRPRTEYRLAPAGRQALARYLNHMEALIRATRGTLGR</sequence>
<name>A0A538U6G3_UNCEI</name>
<organism evidence="3 4">
    <name type="scientific">Eiseniibacteriota bacterium</name>
    <dbReference type="NCBI Taxonomy" id="2212470"/>
    <lineage>
        <taxon>Bacteria</taxon>
        <taxon>Candidatus Eiseniibacteriota</taxon>
    </lineage>
</organism>
<dbReference type="PANTHER" id="PTHR37318:SF1">
    <property type="entry name" value="BSL7504 PROTEIN"/>
    <property type="match status" value="1"/>
</dbReference>
<dbReference type="InterPro" id="IPR036388">
    <property type="entry name" value="WH-like_DNA-bd_sf"/>
</dbReference>
<dbReference type="Proteomes" id="UP000319771">
    <property type="component" value="Unassembled WGS sequence"/>
</dbReference>
<dbReference type="Gene3D" id="1.10.10.10">
    <property type="entry name" value="Winged helix-like DNA-binding domain superfamily/Winged helix DNA-binding domain"/>
    <property type="match status" value="1"/>
</dbReference>
<dbReference type="InterPro" id="IPR027395">
    <property type="entry name" value="WH_DNA-bd_dom"/>
</dbReference>
<evidence type="ECO:0000256" key="1">
    <source>
        <dbReference type="SAM" id="MobiDB-lite"/>
    </source>
</evidence>
<gene>
    <name evidence="3" type="ORF">E6K81_09990</name>
</gene>
<reference evidence="3 4" key="1">
    <citation type="journal article" date="2019" name="Nat. Microbiol.">
        <title>Mediterranean grassland soil C-N compound turnover is dependent on rainfall and depth, and is mediated by genomically divergent microorganisms.</title>
        <authorList>
            <person name="Diamond S."/>
            <person name="Andeer P.F."/>
            <person name="Li Z."/>
            <person name="Crits-Christoph A."/>
            <person name="Burstein D."/>
            <person name="Anantharaman K."/>
            <person name="Lane K.R."/>
            <person name="Thomas B.C."/>
            <person name="Pan C."/>
            <person name="Northen T.R."/>
            <person name="Banfield J.F."/>
        </authorList>
    </citation>
    <scope>NUCLEOTIDE SEQUENCE [LARGE SCALE GENOMIC DNA]</scope>
    <source>
        <strain evidence="3">WS_11</strain>
    </source>
</reference>
<protein>
    <submittedName>
        <fullName evidence="3">ArsR family transcriptional regulator</fullName>
    </submittedName>
</protein>
<dbReference type="SUPFAM" id="SSF46785">
    <property type="entry name" value="Winged helix' DNA-binding domain"/>
    <property type="match status" value="1"/>
</dbReference>
<dbReference type="Pfam" id="PF13601">
    <property type="entry name" value="HTH_34"/>
    <property type="match status" value="1"/>
</dbReference>
<evidence type="ECO:0000313" key="4">
    <source>
        <dbReference type="Proteomes" id="UP000319771"/>
    </source>
</evidence>
<dbReference type="InterPro" id="IPR036390">
    <property type="entry name" value="WH_DNA-bd_sf"/>
</dbReference>
<evidence type="ECO:0000313" key="3">
    <source>
        <dbReference type="EMBL" id="TMQ71492.1"/>
    </source>
</evidence>
<comment type="caution">
    <text evidence="3">The sequence shown here is derived from an EMBL/GenBank/DDBJ whole genome shotgun (WGS) entry which is preliminary data.</text>
</comment>
<evidence type="ECO:0000259" key="2">
    <source>
        <dbReference type="Pfam" id="PF13601"/>
    </source>
</evidence>
<dbReference type="EMBL" id="VBPB01000161">
    <property type="protein sequence ID" value="TMQ71492.1"/>
    <property type="molecule type" value="Genomic_DNA"/>
</dbReference>
<feature type="domain" description="Winged helix DNA-binding" evidence="2">
    <location>
        <begin position="45"/>
        <end position="124"/>
    </location>
</feature>
<accession>A0A538U6G3</accession>
<feature type="region of interest" description="Disordered" evidence="1">
    <location>
        <begin position="1"/>
        <end position="26"/>
    </location>
</feature>
<proteinExistence type="predicted"/>
<dbReference type="PANTHER" id="PTHR37318">
    <property type="entry name" value="BSL7504 PROTEIN"/>
    <property type="match status" value="1"/>
</dbReference>
<dbReference type="AlphaFoldDB" id="A0A538U6G3"/>